<dbReference type="PROSITE" id="PS50181">
    <property type="entry name" value="FBOX"/>
    <property type="match status" value="1"/>
</dbReference>
<dbReference type="Proteomes" id="UP000285301">
    <property type="component" value="Unassembled WGS sequence"/>
</dbReference>
<dbReference type="Gene3D" id="3.80.10.10">
    <property type="entry name" value="Ribonuclease Inhibitor"/>
    <property type="match status" value="2"/>
</dbReference>
<dbReference type="CDD" id="cd09917">
    <property type="entry name" value="F-box_SF"/>
    <property type="match status" value="1"/>
</dbReference>
<dbReference type="SUPFAM" id="SSF52047">
    <property type="entry name" value="RNI-like"/>
    <property type="match status" value="1"/>
</dbReference>
<name>A0A3S3SP15_9ACAR</name>
<evidence type="ECO:0000313" key="3">
    <source>
        <dbReference type="Proteomes" id="UP000285301"/>
    </source>
</evidence>
<accession>A0A3S3SP15</accession>
<dbReference type="OrthoDB" id="5783533at2759"/>
<gene>
    <name evidence="2" type="ORF">B4U79_17823</name>
</gene>
<comment type="caution">
    <text evidence="2">The sequence shown here is derived from an EMBL/GenBank/DDBJ whole genome shotgun (WGS) entry which is preliminary data.</text>
</comment>
<dbReference type="InterPro" id="IPR032675">
    <property type="entry name" value="LRR_dom_sf"/>
</dbReference>
<evidence type="ECO:0000259" key="1">
    <source>
        <dbReference type="PROSITE" id="PS50181"/>
    </source>
</evidence>
<protein>
    <recommendedName>
        <fullName evidence="1">F-box domain-containing protein</fullName>
    </recommendedName>
</protein>
<dbReference type="SUPFAM" id="SSF81383">
    <property type="entry name" value="F-box domain"/>
    <property type="match status" value="1"/>
</dbReference>
<keyword evidence="3" id="KW-1185">Reference proteome</keyword>
<feature type="domain" description="F-box" evidence="1">
    <location>
        <begin position="114"/>
        <end position="158"/>
    </location>
</feature>
<sequence>MFHETFHRVAFTNLNDESSRKVTEYSEFNACSVRDVCSELYKEVKACKNKLAHRELSSIGCMNKTLHSIEYADYLLCFSPRSYSHLVDQIIEHNRFIDSLPSTSPPVEDGAYEINLFETLSDDMHLKIFSFLDEQDLLSMRLVSKRMKIQSEKRLKRMPKKLFISQCTGFLKINLILELYENIVSLKIRNTEIPLHCIIIMLKDKLRNLKHLSIRSIETNEMYFNMNSESFPNLTSLSLKRLNLTKKFMKFINSLKNLYEIKLVHIDHSSDKSYTLPKNIRIVRIENSLLDWSASLLQQHNWTRIEKMCAYDSEEDPLLWNFISEMINLNELVFRTSNIISDVFLNKCHSLRKLALHVKSMSLPNYLPILSSVKELDLNVCDQNSEDIAKIFACFPSLEKLTFNSYERNQPLSAICQVLRSLTHLKSIVFKKHSLHDFDDTSSLLDFLEASPACTEYAVFVNKIKKRELNYIINKFNHISREKSNYCLMHIVTNTKLNVEHSNLPANVKLSFENSVS</sequence>
<dbReference type="EMBL" id="NCKU01000006">
    <property type="protein sequence ID" value="RWS18019.1"/>
    <property type="molecule type" value="Genomic_DNA"/>
</dbReference>
<dbReference type="AlphaFoldDB" id="A0A3S3SP15"/>
<reference evidence="2 3" key="1">
    <citation type="journal article" date="2018" name="Gigascience">
        <title>Genomes of trombidid mites reveal novel predicted allergens and laterally-transferred genes associated with secondary metabolism.</title>
        <authorList>
            <person name="Dong X."/>
            <person name="Chaisiri K."/>
            <person name="Xia D."/>
            <person name="Armstrong S.D."/>
            <person name="Fang Y."/>
            <person name="Donnelly M.J."/>
            <person name="Kadowaki T."/>
            <person name="McGarry J.W."/>
            <person name="Darby A.C."/>
            <person name="Makepeace B.L."/>
        </authorList>
    </citation>
    <scope>NUCLEOTIDE SEQUENCE [LARGE SCALE GENOMIC DNA]</scope>
    <source>
        <strain evidence="2">UoL-WK</strain>
    </source>
</reference>
<proteinExistence type="predicted"/>
<organism evidence="2 3">
    <name type="scientific">Dinothrombium tinctorium</name>
    <dbReference type="NCBI Taxonomy" id="1965070"/>
    <lineage>
        <taxon>Eukaryota</taxon>
        <taxon>Metazoa</taxon>
        <taxon>Ecdysozoa</taxon>
        <taxon>Arthropoda</taxon>
        <taxon>Chelicerata</taxon>
        <taxon>Arachnida</taxon>
        <taxon>Acari</taxon>
        <taxon>Acariformes</taxon>
        <taxon>Trombidiformes</taxon>
        <taxon>Prostigmata</taxon>
        <taxon>Anystina</taxon>
        <taxon>Parasitengona</taxon>
        <taxon>Trombidioidea</taxon>
        <taxon>Trombidiidae</taxon>
        <taxon>Dinothrombium</taxon>
    </lineage>
</organism>
<dbReference type="InterPro" id="IPR001810">
    <property type="entry name" value="F-box_dom"/>
</dbReference>
<evidence type="ECO:0000313" key="2">
    <source>
        <dbReference type="EMBL" id="RWS18019.1"/>
    </source>
</evidence>
<dbReference type="InterPro" id="IPR036047">
    <property type="entry name" value="F-box-like_dom_sf"/>
</dbReference>
<dbReference type="Pfam" id="PF00646">
    <property type="entry name" value="F-box"/>
    <property type="match status" value="1"/>
</dbReference>